<reference evidence="1" key="1">
    <citation type="submission" date="2022-08" db="EMBL/GenBank/DDBJ databases">
        <title>Chryseobacterium antibioticum,isolated from the rhizosphere soil of Pyrola in Tibet.</title>
        <authorList>
            <person name="Kan Y."/>
        </authorList>
    </citation>
    <scope>NUCLEOTIDE SEQUENCE</scope>
    <source>
        <strain evidence="1">Pc2-12</strain>
    </source>
</reference>
<accession>A0ABT2IGC7</accession>
<name>A0ABT2IGC7_9FLAO</name>
<evidence type="ECO:0000313" key="1">
    <source>
        <dbReference type="EMBL" id="MCT2407689.1"/>
    </source>
</evidence>
<proteinExistence type="predicted"/>
<sequence>MHNNCEWTSAIAKTLENQSSVFTKHLSEHFFAGEFNIGGRPLSHMFQKGLSYKDVLEEAALRIGRGEGTFGTSSRGVSEIILDYGRAINQSGTTTHVRIWLDETGTSIGSLHPYIIR</sequence>
<keyword evidence="2" id="KW-1185">Reference proteome</keyword>
<evidence type="ECO:0008006" key="3">
    <source>
        <dbReference type="Google" id="ProtNLM"/>
    </source>
</evidence>
<comment type="caution">
    <text evidence="1">The sequence shown here is derived from an EMBL/GenBank/DDBJ whole genome shotgun (WGS) entry which is preliminary data.</text>
</comment>
<dbReference type="EMBL" id="JANZQH010000003">
    <property type="protein sequence ID" value="MCT2407689.1"/>
    <property type="molecule type" value="Genomic_DNA"/>
</dbReference>
<gene>
    <name evidence="1" type="ORF">NZD88_09085</name>
</gene>
<dbReference type="Proteomes" id="UP001142057">
    <property type="component" value="Unassembled WGS sequence"/>
</dbReference>
<protein>
    <recommendedName>
        <fullName evidence="3">Bacterial CdiA-CT RNAse A domain-containing protein</fullName>
    </recommendedName>
</protein>
<evidence type="ECO:0000313" key="2">
    <source>
        <dbReference type="Proteomes" id="UP001142057"/>
    </source>
</evidence>
<organism evidence="1 2">
    <name type="scientific">Chryseobacterium pyrolae</name>
    <dbReference type="NCBI Taxonomy" id="2987481"/>
    <lineage>
        <taxon>Bacteria</taxon>
        <taxon>Pseudomonadati</taxon>
        <taxon>Bacteroidota</taxon>
        <taxon>Flavobacteriia</taxon>
        <taxon>Flavobacteriales</taxon>
        <taxon>Weeksellaceae</taxon>
        <taxon>Chryseobacterium group</taxon>
        <taxon>Chryseobacterium</taxon>
    </lineage>
</organism>